<comment type="caution">
    <text evidence="3">The sequence shown here is derived from an EMBL/GenBank/DDBJ whole genome shotgun (WGS) entry which is preliminary data.</text>
</comment>
<evidence type="ECO:0000256" key="1">
    <source>
        <dbReference type="ARBA" id="ARBA00005254"/>
    </source>
</evidence>
<dbReference type="CDD" id="cd06558">
    <property type="entry name" value="crotonase-like"/>
    <property type="match status" value="1"/>
</dbReference>
<dbReference type="PROSITE" id="PS00166">
    <property type="entry name" value="ENOYL_COA_HYDRATASE"/>
    <property type="match status" value="1"/>
</dbReference>
<evidence type="ECO:0000256" key="2">
    <source>
        <dbReference type="RuleBase" id="RU003707"/>
    </source>
</evidence>
<gene>
    <name evidence="3" type="ORF">GCM10009681_08690</name>
</gene>
<dbReference type="RefSeq" id="WP_344077055.1">
    <property type="nucleotide sequence ID" value="NZ_BAAALS010000003.1"/>
</dbReference>
<dbReference type="Proteomes" id="UP001500655">
    <property type="component" value="Unassembled WGS sequence"/>
</dbReference>
<comment type="similarity">
    <text evidence="1 2">Belongs to the enoyl-CoA hydratase/isomerase family.</text>
</comment>
<organism evidence="3 4">
    <name type="scientific">Luedemannella helvata</name>
    <dbReference type="NCBI Taxonomy" id="349315"/>
    <lineage>
        <taxon>Bacteria</taxon>
        <taxon>Bacillati</taxon>
        <taxon>Actinomycetota</taxon>
        <taxon>Actinomycetes</taxon>
        <taxon>Micromonosporales</taxon>
        <taxon>Micromonosporaceae</taxon>
        <taxon>Luedemannella</taxon>
    </lineage>
</organism>
<dbReference type="PANTHER" id="PTHR43802:SF1">
    <property type="entry name" value="IP11341P-RELATED"/>
    <property type="match status" value="1"/>
</dbReference>
<sequence length="253" mass="27600">MSTVTYEVADKVAVITMNRPDKLNAMNFEMRCELAEVWRRVEADPDVWVAIVTGAGRAFSVGHDLVEVVTPEMKLADPDAAGVYGGIADIYKPVIAAVNGMAYAGGSAVALMSDIRIASTTAKMGWPQVRHGISSVSGPTILSRLLPMNQAYEFLFTGDDLLPQRALELGLLNAVVEPDQLMKKAYEYAERILRCAPLALRNIKYTTAHTKGLSLRDAIAIGEKTGDLVHHTEDAKNGLKAFAERRTPQWTGR</sequence>
<keyword evidence="4" id="KW-1185">Reference proteome</keyword>
<evidence type="ECO:0000313" key="4">
    <source>
        <dbReference type="Proteomes" id="UP001500655"/>
    </source>
</evidence>
<dbReference type="InterPro" id="IPR001753">
    <property type="entry name" value="Enoyl-CoA_hydra/iso"/>
</dbReference>
<dbReference type="Pfam" id="PF00378">
    <property type="entry name" value="ECH_1"/>
    <property type="match status" value="1"/>
</dbReference>
<proteinExistence type="inferred from homology"/>
<dbReference type="EMBL" id="BAAALS010000003">
    <property type="protein sequence ID" value="GAA1740075.1"/>
    <property type="molecule type" value="Genomic_DNA"/>
</dbReference>
<reference evidence="4" key="1">
    <citation type="journal article" date="2019" name="Int. J. Syst. Evol. Microbiol.">
        <title>The Global Catalogue of Microorganisms (GCM) 10K type strain sequencing project: providing services to taxonomists for standard genome sequencing and annotation.</title>
        <authorList>
            <consortium name="The Broad Institute Genomics Platform"/>
            <consortium name="The Broad Institute Genome Sequencing Center for Infectious Disease"/>
            <person name="Wu L."/>
            <person name="Ma J."/>
        </authorList>
    </citation>
    <scope>NUCLEOTIDE SEQUENCE [LARGE SCALE GENOMIC DNA]</scope>
    <source>
        <strain evidence="4">JCM 13249</strain>
    </source>
</reference>
<accession>A0ABP4VZ68</accession>
<dbReference type="SUPFAM" id="SSF52096">
    <property type="entry name" value="ClpP/crotonase"/>
    <property type="match status" value="1"/>
</dbReference>
<name>A0ABP4VZ68_9ACTN</name>
<dbReference type="PANTHER" id="PTHR43802">
    <property type="entry name" value="ENOYL-COA HYDRATASE"/>
    <property type="match status" value="1"/>
</dbReference>
<dbReference type="InterPro" id="IPR018376">
    <property type="entry name" value="Enoyl-CoA_hyd/isom_CS"/>
</dbReference>
<dbReference type="Gene3D" id="3.90.226.10">
    <property type="entry name" value="2-enoyl-CoA Hydratase, Chain A, domain 1"/>
    <property type="match status" value="1"/>
</dbReference>
<dbReference type="InterPro" id="IPR014748">
    <property type="entry name" value="Enoyl-CoA_hydra_C"/>
</dbReference>
<dbReference type="InterPro" id="IPR029045">
    <property type="entry name" value="ClpP/crotonase-like_dom_sf"/>
</dbReference>
<dbReference type="Gene3D" id="1.10.12.10">
    <property type="entry name" value="Lyase 2-enoyl-coa Hydratase, Chain A, domain 2"/>
    <property type="match status" value="1"/>
</dbReference>
<protein>
    <submittedName>
        <fullName evidence="3">Enoyl-CoA hydratase-related protein</fullName>
    </submittedName>
</protein>
<evidence type="ECO:0000313" key="3">
    <source>
        <dbReference type="EMBL" id="GAA1740075.1"/>
    </source>
</evidence>